<dbReference type="EMBL" id="FNAI01000007">
    <property type="protein sequence ID" value="SDE56186.1"/>
    <property type="molecule type" value="Genomic_DNA"/>
</dbReference>
<reference evidence="3 4" key="1">
    <citation type="submission" date="2016-10" db="EMBL/GenBank/DDBJ databases">
        <authorList>
            <person name="de Groot N.N."/>
        </authorList>
    </citation>
    <scope>NUCLEOTIDE SEQUENCE [LARGE SCALE GENOMIC DNA]</scope>
    <source>
        <strain evidence="3 4">47C3B</strain>
    </source>
</reference>
<dbReference type="InterPro" id="IPR006015">
    <property type="entry name" value="Universal_stress_UspA"/>
</dbReference>
<evidence type="ECO:0000259" key="2">
    <source>
        <dbReference type="Pfam" id="PF00582"/>
    </source>
</evidence>
<dbReference type="PANTHER" id="PTHR46268">
    <property type="entry name" value="STRESS RESPONSE PROTEIN NHAX"/>
    <property type="match status" value="1"/>
</dbReference>
<dbReference type="InterPro" id="IPR006016">
    <property type="entry name" value="UspA"/>
</dbReference>
<dbReference type="SUPFAM" id="SSF52402">
    <property type="entry name" value="Adenine nucleotide alpha hydrolases-like"/>
    <property type="match status" value="1"/>
</dbReference>
<dbReference type="Pfam" id="PF00582">
    <property type="entry name" value="Usp"/>
    <property type="match status" value="1"/>
</dbReference>
<dbReference type="STRING" id="1391627.SAMN05216464_107177"/>
<dbReference type="Gene3D" id="3.40.50.620">
    <property type="entry name" value="HUPs"/>
    <property type="match status" value="1"/>
</dbReference>
<name>A0A1G7DYE4_9SPHI</name>
<dbReference type="OrthoDB" id="9788959at2"/>
<keyword evidence="4" id="KW-1185">Reference proteome</keyword>
<protein>
    <submittedName>
        <fullName evidence="3">Nucleotide-binding universal stress protein, UspA family</fullName>
    </submittedName>
</protein>
<sequence>MKITKILIGVDDSPYAHHAAAYGFELARSLNAAVGLVHIVEPVIFQQESVDTISGVSMDNAIAIQETEMMEVQNEQSLVIINRTIKEFGEGMEVAKFTQYGITTDGIIACGKQFGANLIIIGTHRRSGLNRLLMGSVAEHVVRYSEIPVLVVPFVE</sequence>
<feature type="domain" description="UspA" evidence="2">
    <location>
        <begin position="4"/>
        <end position="153"/>
    </location>
</feature>
<gene>
    <name evidence="3" type="ORF">SAMN05216464_107177</name>
</gene>
<evidence type="ECO:0000256" key="1">
    <source>
        <dbReference type="ARBA" id="ARBA00008791"/>
    </source>
</evidence>
<dbReference type="PRINTS" id="PR01438">
    <property type="entry name" value="UNVRSLSTRESS"/>
</dbReference>
<comment type="similarity">
    <text evidence="1">Belongs to the universal stress protein A family.</text>
</comment>
<dbReference type="RefSeq" id="WP_091150549.1">
    <property type="nucleotide sequence ID" value="NZ_FNAI01000007.1"/>
</dbReference>
<organism evidence="3 4">
    <name type="scientific">Mucilaginibacter pineti</name>
    <dbReference type="NCBI Taxonomy" id="1391627"/>
    <lineage>
        <taxon>Bacteria</taxon>
        <taxon>Pseudomonadati</taxon>
        <taxon>Bacteroidota</taxon>
        <taxon>Sphingobacteriia</taxon>
        <taxon>Sphingobacteriales</taxon>
        <taxon>Sphingobacteriaceae</taxon>
        <taxon>Mucilaginibacter</taxon>
    </lineage>
</organism>
<evidence type="ECO:0000313" key="3">
    <source>
        <dbReference type="EMBL" id="SDE56186.1"/>
    </source>
</evidence>
<dbReference type="Proteomes" id="UP000199072">
    <property type="component" value="Unassembled WGS sequence"/>
</dbReference>
<dbReference type="PANTHER" id="PTHR46268:SF6">
    <property type="entry name" value="UNIVERSAL STRESS PROTEIN UP12"/>
    <property type="match status" value="1"/>
</dbReference>
<dbReference type="InterPro" id="IPR014729">
    <property type="entry name" value="Rossmann-like_a/b/a_fold"/>
</dbReference>
<dbReference type="AlphaFoldDB" id="A0A1G7DYE4"/>
<evidence type="ECO:0000313" key="4">
    <source>
        <dbReference type="Proteomes" id="UP000199072"/>
    </source>
</evidence>
<dbReference type="CDD" id="cd00293">
    <property type="entry name" value="USP-like"/>
    <property type="match status" value="1"/>
</dbReference>
<proteinExistence type="inferred from homology"/>
<accession>A0A1G7DYE4</accession>